<keyword evidence="1 3" id="KW-0853">WD repeat</keyword>
<dbReference type="InterPro" id="IPR020472">
    <property type="entry name" value="WD40_PAC1"/>
</dbReference>
<dbReference type="Pfam" id="PF00400">
    <property type="entry name" value="WD40"/>
    <property type="match status" value="2"/>
</dbReference>
<dbReference type="OrthoDB" id="218695at2"/>
<dbReference type="EMBL" id="FNVT01000009">
    <property type="protein sequence ID" value="SEG96316.1"/>
    <property type="molecule type" value="Genomic_DNA"/>
</dbReference>
<dbReference type="Proteomes" id="UP000236732">
    <property type="component" value="Unassembled WGS sequence"/>
</dbReference>
<dbReference type="Gene3D" id="2.130.10.10">
    <property type="entry name" value="YVTN repeat-like/Quinoprotein amine dehydrogenase"/>
    <property type="match status" value="2"/>
</dbReference>
<dbReference type="PANTHER" id="PTHR44019:SF8">
    <property type="entry name" value="POC1 CENTRIOLAR PROTEIN HOMOLOG"/>
    <property type="match status" value="1"/>
</dbReference>
<protein>
    <recommendedName>
        <fullName evidence="6">WD domain-containing protein, G-beta repeat-containing protein</fullName>
    </recommendedName>
</protein>
<feature type="repeat" description="WD" evidence="3">
    <location>
        <begin position="299"/>
        <end position="335"/>
    </location>
</feature>
<dbReference type="SMART" id="SM00320">
    <property type="entry name" value="WD40"/>
    <property type="match status" value="4"/>
</dbReference>
<dbReference type="PROSITE" id="PS00678">
    <property type="entry name" value="WD_REPEATS_1"/>
    <property type="match status" value="2"/>
</dbReference>
<keyword evidence="2" id="KW-0677">Repeat</keyword>
<gene>
    <name evidence="4" type="ORF">SAMN05444920_109345</name>
</gene>
<dbReference type="RefSeq" id="WP_146103855.1">
    <property type="nucleotide sequence ID" value="NZ_FNVT01000009.1"/>
</dbReference>
<dbReference type="PANTHER" id="PTHR44019">
    <property type="entry name" value="WD REPEAT-CONTAINING PROTEIN 55"/>
    <property type="match status" value="1"/>
</dbReference>
<dbReference type="InterPro" id="IPR050505">
    <property type="entry name" value="WDR55/POC1"/>
</dbReference>
<dbReference type="InterPro" id="IPR015943">
    <property type="entry name" value="WD40/YVTN_repeat-like_dom_sf"/>
</dbReference>
<sequence>MASLSVIRSSANPWERSIWDFDLVQVGGRPLIVCADSSGSVYTWDPLEDRWGSYQLDMPFRPEDSYDFIDVYAIGAVVLDGRIVVGGGSDHQPFAQWDLETGAVEISADTTHAALGKVIGIEMDGRPMLVGADQSTSPRVRVYDVERREMYAELLGAHLDGIGALASGTLGERPVLLSSSWDGSVELWDLREKRSLVQSAKTGPSLMGAALVPVNGRPRIVGAEGEAVWLVDPETGEEDEALAWPAEITERIEEGEFEDDFTCIDAGLVGGRPVAVTGSEEGRVCAWDLEEGRIIGEPLIEHEGEVSTVRLTDLDGRTVAITAGRDGQVSLWDLQLLQIAAAPSHSR</sequence>
<reference evidence="4 5" key="1">
    <citation type="submission" date="2016-10" db="EMBL/GenBank/DDBJ databases">
        <authorList>
            <person name="de Groot N.N."/>
        </authorList>
    </citation>
    <scope>NUCLEOTIDE SEQUENCE [LARGE SCALE GENOMIC DNA]</scope>
    <source>
        <strain evidence="4 5">CGMCC 4.7037</strain>
    </source>
</reference>
<dbReference type="SUPFAM" id="SSF50998">
    <property type="entry name" value="Quinoprotein alcohol dehydrogenase-like"/>
    <property type="match status" value="1"/>
</dbReference>
<evidence type="ECO:0000256" key="1">
    <source>
        <dbReference type="ARBA" id="ARBA00022574"/>
    </source>
</evidence>
<feature type="repeat" description="WD" evidence="3">
    <location>
        <begin position="176"/>
        <end position="198"/>
    </location>
</feature>
<dbReference type="PROSITE" id="PS50082">
    <property type="entry name" value="WD_REPEATS_2"/>
    <property type="match status" value="2"/>
</dbReference>
<name>A0A1H6EHA6_9ACTN</name>
<dbReference type="PRINTS" id="PR00320">
    <property type="entry name" value="GPROTEINBRPT"/>
</dbReference>
<proteinExistence type="predicted"/>
<dbReference type="AlphaFoldDB" id="A0A1H6EHA6"/>
<dbReference type="InterPro" id="IPR011047">
    <property type="entry name" value="Quinoprotein_ADH-like_sf"/>
</dbReference>
<evidence type="ECO:0000256" key="2">
    <source>
        <dbReference type="ARBA" id="ARBA00022737"/>
    </source>
</evidence>
<organism evidence="4 5">
    <name type="scientific">Nonomuraea solani</name>
    <dbReference type="NCBI Taxonomy" id="1144553"/>
    <lineage>
        <taxon>Bacteria</taxon>
        <taxon>Bacillati</taxon>
        <taxon>Actinomycetota</taxon>
        <taxon>Actinomycetes</taxon>
        <taxon>Streptosporangiales</taxon>
        <taxon>Streptosporangiaceae</taxon>
        <taxon>Nonomuraea</taxon>
    </lineage>
</organism>
<dbReference type="InterPro" id="IPR019775">
    <property type="entry name" value="WD40_repeat_CS"/>
</dbReference>
<evidence type="ECO:0008006" key="6">
    <source>
        <dbReference type="Google" id="ProtNLM"/>
    </source>
</evidence>
<accession>A0A1H6EHA6</accession>
<evidence type="ECO:0000313" key="5">
    <source>
        <dbReference type="Proteomes" id="UP000236732"/>
    </source>
</evidence>
<evidence type="ECO:0000256" key="3">
    <source>
        <dbReference type="PROSITE-ProRule" id="PRU00221"/>
    </source>
</evidence>
<evidence type="ECO:0000313" key="4">
    <source>
        <dbReference type="EMBL" id="SEG96316.1"/>
    </source>
</evidence>
<dbReference type="InterPro" id="IPR001680">
    <property type="entry name" value="WD40_rpt"/>
</dbReference>
<keyword evidence="5" id="KW-1185">Reference proteome</keyword>